<feature type="transmembrane region" description="Helical" evidence="1">
    <location>
        <begin position="38"/>
        <end position="58"/>
    </location>
</feature>
<dbReference type="EMBL" id="JAHYBZ010000004">
    <property type="protein sequence ID" value="MBW6399057.1"/>
    <property type="molecule type" value="Genomic_DNA"/>
</dbReference>
<keyword evidence="1" id="KW-1133">Transmembrane helix</keyword>
<protein>
    <submittedName>
        <fullName evidence="3">Tripartite tricarboxylate transporter TctB family protein</fullName>
    </submittedName>
</protein>
<dbReference type="Proteomes" id="UP001196565">
    <property type="component" value="Unassembled WGS sequence"/>
</dbReference>
<gene>
    <name evidence="3" type="ORF">KPL78_14430</name>
</gene>
<organism evidence="3 4">
    <name type="scientific">Roseomonas alba</name>
    <dbReference type="NCBI Taxonomy" id="2846776"/>
    <lineage>
        <taxon>Bacteria</taxon>
        <taxon>Pseudomonadati</taxon>
        <taxon>Pseudomonadota</taxon>
        <taxon>Alphaproteobacteria</taxon>
        <taxon>Acetobacterales</taxon>
        <taxon>Roseomonadaceae</taxon>
        <taxon>Roseomonas</taxon>
    </lineage>
</organism>
<accession>A0ABS7A9S8</accession>
<feature type="transmembrane region" description="Helical" evidence="1">
    <location>
        <begin position="129"/>
        <end position="148"/>
    </location>
</feature>
<feature type="transmembrane region" description="Helical" evidence="1">
    <location>
        <begin position="79"/>
        <end position="99"/>
    </location>
</feature>
<name>A0ABS7A9S8_9PROT</name>
<comment type="caution">
    <text evidence="3">The sequence shown here is derived from an EMBL/GenBank/DDBJ whole genome shotgun (WGS) entry which is preliminary data.</text>
</comment>
<keyword evidence="1" id="KW-0472">Membrane</keyword>
<evidence type="ECO:0000256" key="1">
    <source>
        <dbReference type="SAM" id="Phobius"/>
    </source>
</evidence>
<keyword evidence="1" id="KW-0812">Transmembrane</keyword>
<dbReference type="Pfam" id="PF07331">
    <property type="entry name" value="TctB"/>
    <property type="match status" value="1"/>
</dbReference>
<evidence type="ECO:0000259" key="2">
    <source>
        <dbReference type="Pfam" id="PF07331"/>
    </source>
</evidence>
<reference evidence="3 4" key="1">
    <citation type="submission" date="2021-07" db="EMBL/GenBank/DDBJ databases">
        <authorList>
            <person name="So Y."/>
        </authorList>
    </citation>
    <scope>NUCLEOTIDE SEQUENCE [LARGE SCALE GENOMIC DNA]</scope>
    <source>
        <strain evidence="3 4">HJA6</strain>
    </source>
</reference>
<dbReference type="InterPro" id="IPR009936">
    <property type="entry name" value="DUF1468"/>
</dbReference>
<evidence type="ECO:0000313" key="4">
    <source>
        <dbReference type="Proteomes" id="UP001196565"/>
    </source>
</evidence>
<proteinExistence type="predicted"/>
<feature type="transmembrane region" description="Helical" evidence="1">
    <location>
        <begin position="105"/>
        <end position="122"/>
    </location>
</feature>
<keyword evidence="4" id="KW-1185">Reference proteome</keyword>
<evidence type="ECO:0000313" key="3">
    <source>
        <dbReference type="EMBL" id="MBW6399057.1"/>
    </source>
</evidence>
<feature type="domain" description="DUF1468" evidence="2">
    <location>
        <begin position="7"/>
        <end position="153"/>
    </location>
</feature>
<sequence>MHLSDRVTGLCLALLGSLAFWGGSRLPAVPGQDVGPAAFPMVIGTGLVLCGLMIAFGIGHTFEVEEPAEREEAPGLAKLLGGLDWLAAFLPPVLLLFYVVAADRLGFLITAAIMLLVASRALGASWRLAIGVTVLAPPFVHLVFYKLLRVPLPDGPLTMPW</sequence>
<dbReference type="RefSeq" id="WP_219763641.1">
    <property type="nucleotide sequence ID" value="NZ_JAHYBZ010000004.1"/>
</dbReference>